<dbReference type="VEuPathDB" id="MicrosporidiaDB:EDEG_01361"/>
<name>J9DSV1_EDHAE</name>
<dbReference type="InParanoid" id="J9DSV1"/>
<reference evidence="1 2" key="1">
    <citation type="submission" date="2011-08" db="EMBL/GenBank/DDBJ databases">
        <authorList>
            <person name="Liu Z.J."/>
            <person name="Shi F.L."/>
            <person name="Lu J.Q."/>
            <person name="Li M."/>
            <person name="Wang Z.L."/>
        </authorList>
    </citation>
    <scope>NUCLEOTIDE SEQUENCE [LARGE SCALE GENOMIC DNA]</scope>
    <source>
        <strain evidence="1 2">USNM 41457</strain>
    </source>
</reference>
<evidence type="ECO:0000313" key="1">
    <source>
        <dbReference type="EMBL" id="EJW04397.1"/>
    </source>
</evidence>
<gene>
    <name evidence="1" type="ORF">EDEG_01361</name>
</gene>
<proteinExistence type="predicted"/>
<dbReference type="HOGENOM" id="CLU_2209976_0_0_1"/>
<comment type="caution">
    <text evidence="1">The sequence shown here is derived from an EMBL/GenBank/DDBJ whole genome shotgun (WGS) entry which is preliminary data.</text>
</comment>
<organism evidence="1 2">
    <name type="scientific">Edhazardia aedis (strain USNM 41457)</name>
    <name type="common">Microsporidian parasite</name>
    <dbReference type="NCBI Taxonomy" id="1003232"/>
    <lineage>
        <taxon>Eukaryota</taxon>
        <taxon>Fungi</taxon>
        <taxon>Fungi incertae sedis</taxon>
        <taxon>Microsporidia</taxon>
        <taxon>Edhazardia</taxon>
    </lineage>
</organism>
<sequence length="107" mass="12453">MISSVKKARLKFSNVLLSEIRDTISFIILIFSTPSNCAIQINRRSINKMIEIREYENLIINTLKLYCIKSFLLFQLNAQTQLTSGIKMYFLKILVIINNKKIIINLL</sequence>
<protein>
    <submittedName>
        <fullName evidence="1">Uncharacterized protein</fullName>
    </submittedName>
</protein>
<reference evidence="2" key="2">
    <citation type="submission" date="2015-07" db="EMBL/GenBank/DDBJ databases">
        <title>Contrasting host-pathogen interactions and genome evolution in two generalist and specialist microsporidian pathogens of mosquitoes.</title>
        <authorList>
            <consortium name="The Broad Institute Genomics Platform"/>
            <consortium name="The Broad Institute Genome Sequencing Center for Infectious Disease"/>
            <person name="Cuomo C.A."/>
            <person name="Sanscrainte N.D."/>
            <person name="Goldberg J.M."/>
            <person name="Heiman D."/>
            <person name="Young S."/>
            <person name="Zeng Q."/>
            <person name="Becnel J.J."/>
            <person name="Birren B.W."/>
        </authorList>
    </citation>
    <scope>NUCLEOTIDE SEQUENCE [LARGE SCALE GENOMIC DNA]</scope>
    <source>
        <strain evidence="2">USNM 41457</strain>
    </source>
</reference>
<accession>J9DSV1</accession>
<dbReference type="EMBL" id="AFBI03000019">
    <property type="protein sequence ID" value="EJW04397.1"/>
    <property type="molecule type" value="Genomic_DNA"/>
</dbReference>
<keyword evidence="2" id="KW-1185">Reference proteome</keyword>
<dbReference type="AlphaFoldDB" id="J9DSV1"/>
<evidence type="ECO:0000313" key="2">
    <source>
        <dbReference type="Proteomes" id="UP000003163"/>
    </source>
</evidence>
<dbReference type="Proteomes" id="UP000003163">
    <property type="component" value="Unassembled WGS sequence"/>
</dbReference>